<keyword evidence="7" id="KW-1185">Reference proteome</keyword>
<evidence type="ECO:0000256" key="1">
    <source>
        <dbReference type="ARBA" id="ARBA00023002"/>
    </source>
</evidence>
<feature type="domain" description="Mannitol dehydrogenase N-terminal" evidence="4">
    <location>
        <begin position="8"/>
        <end position="251"/>
    </location>
</feature>
<dbReference type="InterPro" id="IPR036291">
    <property type="entry name" value="NAD(P)-bd_dom_sf"/>
</dbReference>
<sequence>MENHKTPEKILQFGKGNFLRGFFDWQIEKMKRAGVYGGSIVIYQPSPNGSVPDFLQEQNYQFYVAERGLSEQKKVDQELLITTISRTFAYNEWQEILQLAESDELECIVSNTTEAGIVYKECEPPAENDIPLSFPAKLTEFLSRRFSVKGKSEAPGLIILPCELVEQNGEMLKGIILQHAADWELPKEFTAWINENIHFCNTLVDRIVTGYSEEKAAKIEEKTNFKDHWLVVTEPYYSFVIDGPAEVKEKLPFQKAGLSVTWDKTESYREMKVRLLNGPHTMMCASGLVHGLKTVQEVMKNPLFGTFVENGMEEIRSVLTLDKKKTADFRDQVLDRFQNPFNPHQLADIARYSITKFRVRLLPVVKSYLEVHGTPPKRITFSMASVLRYYRPVKVENDEFFGEYKGMEYKLFESKEVLGRLSDAWQEDDKNKRTAMLLSKEIWGEELEELKDLLPSYLELIEKMAKAKF</sequence>
<dbReference type="InterPro" id="IPR013328">
    <property type="entry name" value="6PGD_dom2"/>
</dbReference>
<dbReference type="RefSeq" id="WP_090842560.1">
    <property type="nucleotide sequence ID" value="NZ_FNIL01000004.1"/>
</dbReference>
<dbReference type="EMBL" id="FNIL01000004">
    <property type="protein sequence ID" value="SDN87513.1"/>
    <property type="molecule type" value="Genomic_DNA"/>
</dbReference>
<dbReference type="Gene3D" id="1.10.1040.10">
    <property type="entry name" value="N-(1-d-carboxylethyl)-l-norvaline Dehydrogenase, domain 2"/>
    <property type="match status" value="1"/>
</dbReference>
<dbReference type="InterPro" id="IPR008927">
    <property type="entry name" value="6-PGluconate_DH-like_C_sf"/>
</dbReference>
<dbReference type="GO" id="GO:0019592">
    <property type="term" value="P:mannitol catabolic process"/>
    <property type="evidence" value="ECO:0007669"/>
    <property type="project" value="TreeGrafter"/>
</dbReference>
<dbReference type="Pfam" id="PF08125">
    <property type="entry name" value="Mannitol_dh_C"/>
    <property type="match status" value="1"/>
</dbReference>
<evidence type="ECO:0000259" key="5">
    <source>
        <dbReference type="Pfam" id="PF08125"/>
    </source>
</evidence>
<dbReference type="Proteomes" id="UP000198778">
    <property type="component" value="Unassembled WGS sequence"/>
</dbReference>
<dbReference type="InterPro" id="IPR013131">
    <property type="entry name" value="Mannitol_DH_N"/>
</dbReference>
<feature type="domain" description="Mannitol dehydrogenase C-terminal" evidence="5">
    <location>
        <begin position="266"/>
        <end position="453"/>
    </location>
</feature>
<reference evidence="7" key="1">
    <citation type="submission" date="2016-10" db="EMBL/GenBank/DDBJ databases">
        <authorList>
            <person name="Varghese N."/>
            <person name="Submissions S."/>
        </authorList>
    </citation>
    <scope>NUCLEOTIDE SEQUENCE [LARGE SCALE GENOMIC DNA]</scope>
    <source>
        <strain evidence="7">CGMCC 1.10369</strain>
    </source>
</reference>
<organism evidence="6 7">
    <name type="scientific">Alkalicoccus daliensis</name>
    <dbReference type="NCBI Taxonomy" id="745820"/>
    <lineage>
        <taxon>Bacteria</taxon>
        <taxon>Bacillati</taxon>
        <taxon>Bacillota</taxon>
        <taxon>Bacilli</taxon>
        <taxon>Bacillales</taxon>
        <taxon>Bacillaceae</taxon>
        <taxon>Alkalicoccus</taxon>
    </lineage>
</organism>
<dbReference type="SUPFAM" id="SSF51735">
    <property type="entry name" value="NAD(P)-binding Rossmann-fold domains"/>
    <property type="match status" value="1"/>
</dbReference>
<protein>
    <submittedName>
        <fullName evidence="6">Tagaturonate reductase</fullName>
    </submittedName>
</protein>
<comment type="catalytic activity">
    <reaction evidence="3">
        <text>D-mannitol 1-phosphate + NAD(+) = beta-D-fructose 6-phosphate + NADH + H(+)</text>
        <dbReference type="Rhea" id="RHEA:19661"/>
        <dbReference type="ChEBI" id="CHEBI:15378"/>
        <dbReference type="ChEBI" id="CHEBI:57540"/>
        <dbReference type="ChEBI" id="CHEBI:57634"/>
        <dbReference type="ChEBI" id="CHEBI:57945"/>
        <dbReference type="ChEBI" id="CHEBI:61381"/>
        <dbReference type="EC" id="1.1.1.17"/>
    </reaction>
</comment>
<dbReference type="GO" id="GO:0005829">
    <property type="term" value="C:cytosol"/>
    <property type="evidence" value="ECO:0007669"/>
    <property type="project" value="TreeGrafter"/>
</dbReference>
<dbReference type="STRING" id="745820.SAMN04488053_104123"/>
<dbReference type="SUPFAM" id="SSF48179">
    <property type="entry name" value="6-phosphogluconate dehydrogenase C-terminal domain-like"/>
    <property type="match status" value="1"/>
</dbReference>
<evidence type="ECO:0000256" key="3">
    <source>
        <dbReference type="ARBA" id="ARBA00048615"/>
    </source>
</evidence>
<evidence type="ECO:0000256" key="2">
    <source>
        <dbReference type="ARBA" id="ARBA00023027"/>
    </source>
</evidence>
<name>A0A1H0EYV1_9BACI</name>
<dbReference type="Pfam" id="PF01232">
    <property type="entry name" value="Mannitol_dh"/>
    <property type="match status" value="1"/>
</dbReference>
<keyword evidence="2" id="KW-0520">NAD</keyword>
<dbReference type="NCBIfam" id="NF002969">
    <property type="entry name" value="PRK03643.1"/>
    <property type="match status" value="1"/>
</dbReference>
<dbReference type="OrthoDB" id="9768714at2"/>
<dbReference type="PANTHER" id="PTHR30524:SF0">
    <property type="entry name" value="ALTRONATE OXIDOREDUCTASE-RELATED"/>
    <property type="match status" value="1"/>
</dbReference>
<proteinExistence type="predicted"/>
<dbReference type="InterPro" id="IPR000669">
    <property type="entry name" value="Mannitol_DH"/>
</dbReference>
<keyword evidence="1" id="KW-0560">Oxidoreductase</keyword>
<dbReference type="GO" id="GO:0008926">
    <property type="term" value="F:mannitol-1-phosphate 5-dehydrogenase activity"/>
    <property type="evidence" value="ECO:0007669"/>
    <property type="project" value="UniProtKB-EC"/>
</dbReference>
<evidence type="ECO:0000259" key="4">
    <source>
        <dbReference type="Pfam" id="PF01232"/>
    </source>
</evidence>
<dbReference type="PRINTS" id="PR00084">
    <property type="entry name" value="MTLDHDRGNASE"/>
</dbReference>
<dbReference type="AlphaFoldDB" id="A0A1H0EYV1"/>
<dbReference type="PANTHER" id="PTHR30524">
    <property type="entry name" value="MANNITOL-1-PHOSPHATE 5-DEHYDROGENASE"/>
    <property type="match status" value="1"/>
</dbReference>
<evidence type="ECO:0000313" key="6">
    <source>
        <dbReference type="EMBL" id="SDN87513.1"/>
    </source>
</evidence>
<dbReference type="Gene3D" id="3.40.50.720">
    <property type="entry name" value="NAD(P)-binding Rossmann-like Domain"/>
    <property type="match status" value="1"/>
</dbReference>
<dbReference type="InterPro" id="IPR013118">
    <property type="entry name" value="Mannitol_DH_C"/>
</dbReference>
<evidence type="ECO:0000313" key="7">
    <source>
        <dbReference type="Proteomes" id="UP000198778"/>
    </source>
</evidence>
<accession>A0A1H0EYV1</accession>
<gene>
    <name evidence="6" type="ORF">SAMN04488053_104123</name>
</gene>